<dbReference type="PROSITE" id="PS51892">
    <property type="entry name" value="SUBTILASE"/>
    <property type="match status" value="1"/>
</dbReference>
<dbReference type="OrthoDB" id="300641at2759"/>
<dbReference type="InterPro" id="IPR015500">
    <property type="entry name" value="Peptidase_S8_subtilisin-rel"/>
</dbReference>
<proteinExistence type="inferred from homology"/>
<feature type="signal peptide" evidence="8">
    <location>
        <begin position="1"/>
        <end position="25"/>
    </location>
</feature>
<dbReference type="InterPro" id="IPR002884">
    <property type="entry name" value="P_dom"/>
</dbReference>
<dbReference type="Gene3D" id="3.40.50.200">
    <property type="entry name" value="Peptidase S8/S53 domain"/>
    <property type="match status" value="1"/>
</dbReference>
<feature type="active site" description="Charge relay system" evidence="5 6">
    <location>
        <position position="388"/>
    </location>
</feature>
<accession>A0A9D4D0A8</accession>
<keyword evidence="7" id="KW-0472">Membrane</keyword>
<evidence type="ECO:0000313" key="10">
    <source>
        <dbReference type="EMBL" id="KAH3735501.1"/>
    </source>
</evidence>
<dbReference type="GO" id="GO:0000139">
    <property type="term" value="C:Golgi membrane"/>
    <property type="evidence" value="ECO:0007669"/>
    <property type="project" value="TreeGrafter"/>
</dbReference>
<name>A0A9D4D0A8_DREPO</name>
<dbReference type="GO" id="GO:0005802">
    <property type="term" value="C:trans-Golgi network"/>
    <property type="evidence" value="ECO:0007669"/>
    <property type="project" value="TreeGrafter"/>
</dbReference>
<dbReference type="GO" id="GO:0004252">
    <property type="term" value="F:serine-type endopeptidase activity"/>
    <property type="evidence" value="ECO:0007669"/>
    <property type="project" value="UniProtKB-UniRule"/>
</dbReference>
<dbReference type="SUPFAM" id="SSF52743">
    <property type="entry name" value="Subtilisin-like"/>
    <property type="match status" value="1"/>
</dbReference>
<evidence type="ECO:0000256" key="1">
    <source>
        <dbReference type="ARBA" id="ARBA00022670"/>
    </source>
</evidence>
<keyword evidence="8" id="KW-0732">Signal</keyword>
<evidence type="ECO:0000256" key="8">
    <source>
        <dbReference type="SAM" id="SignalP"/>
    </source>
</evidence>
<reference evidence="10" key="2">
    <citation type="submission" date="2020-11" db="EMBL/GenBank/DDBJ databases">
        <authorList>
            <person name="McCartney M.A."/>
            <person name="Auch B."/>
            <person name="Kono T."/>
            <person name="Mallez S."/>
            <person name="Becker A."/>
            <person name="Gohl D.M."/>
            <person name="Silverstein K.A.T."/>
            <person name="Koren S."/>
            <person name="Bechman K.B."/>
            <person name="Herman A."/>
            <person name="Abrahante J.E."/>
            <person name="Garbe J."/>
        </authorList>
    </citation>
    <scope>NUCLEOTIDE SEQUENCE</scope>
    <source>
        <strain evidence="10">Duluth1</strain>
        <tissue evidence="10">Whole animal</tissue>
    </source>
</reference>
<evidence type="ECO:0000313" key="11">
    <source>
        <dbReference type="Proteomes" id="UP000828390"/>
    </source>
</evidence>
<dbReference type="PANTHER" id="PTHR42884">
    <property type="entry name" value="PROPROTEIN CONVERTASE SUBTILISIN/KEXIN-RELATED"/>
    <property type="match status" value="1"/>
</dbReference>
<dbReference type="PANTHER" id="PTHR42884:SF14">
    <property type="entry name" value="NEUROENDOCRINE CONVERTASE 1"/>
    <property type="match status" value="1"/>
</dbReference>
<keyword evidence="11" id="KW-1185">Reference proteome</keyword>
<feature type="active site" description="Charge relay system" evidence="5 6">
    <location>
        <position position="207"/>
    </location>
</feature>
<keyword evidence="7" id="KW-1133">Transmembrane helix</keyword>
<dbReference type="AlphaFoldDB" id="A0A9D4D0A8"/>
<dbReference type="InterPro" id="IPR000209">
    <property type="entry name" value="Peptidase_S8/S53_dom"/>
</dbReference>
<dbReference type="InterPro" id="IPR008979">
    <property type="entry name" value="Galactose-bd-like_sf"/>
</dbReference>
<feature type="chain" id="PRO_5038898584" description="P/Homo B domain-containing protein" evidence="8">
    <location>
        <begin position="26"/>
        <end position="678"/>
    </location>
</feature>
<evidence type="ECO:0000256" key="4">
    <source>
        <dbReference type="ARBA" id="ARBA00022825"/>
    </source>
</evidence>
<feature type="active site" description="Charge relay system" evidence="5 6">
    <location>
        <position position="161"/>
    </location>
</feature>
<feature type="transmembrane region" description="Helical" evidence="7">
    <location>
        <begin position="629"/>
        <end position="653"/>
    </location>
</feature>
<reference evidence="10" key="1">
    <citation type="journal article" date="2019" name="bioRxiv">
        <title>The Genome of the Zebra Mussel, Dreissena polymorpha: A Resource for Invasive Species Research.</title>
        <authorList>
            <person name="McCartney M.A."/>
            <person name="Auch B."/>
            <person name="Kono T."/>
            <person name="Mallez S."/>
            <person name="Zhang Y."/>
            <person name="Obille A."/>
            <person name="Becker A."/>
            <person name="Abrahante J.E."/>
            <person name="Garbe J."/>
            <person name="Badalamenti J.P."/>
            <person name="Herman A."/>
            <person name="Mangelson H."/>
            <person name="Liachko I."/>
            <person name="Sullivan S."/>
            <person name="Sone E.D."/>
            <person name="Koren S."/>
            <person name="Silverstein K.A.T."/>
            <person name="Beckman K.B."/>
            <person name="Gohl D.M."/>
        </authorList>
    </citation>
    <scope>NUCLEOTIDE SEQUENCE</scope>
    <source>
        <strain evidence="10">Duluth1</strain>
        <tissue evidence="10">Whole animal</tissue>
    </source>
</reference>
<dbReference type="Pfam" id="PF00082">
    <property type="entry name" value="Peptidase_S8"/>
    <property type="match status" value="1"/>
</dbReference>
<evidence type="ECO:0000256" key="6">
    <source>
        <dbReference type="PROSITE-ProRule" id="PRU01240"/>
    </source>
</evidence>
<keyword evidence="4 6" id="KW-0720">Serine protease</keyword>
<keyword evidence="2" id="KW-0165">Cleavage on pair of basic residues</keyword>
<dbReference type="PROSITE" id="PS51257">
    <property type="entry name" value="PROKAR_LIPOPROTEIN"/>
    <property type="match status" value="1"/>
</dbReference>
<organism evidence="10 11">
    <name type="scientific">Dreissena polymorpha</name>
    <name type="common">Zebra mussel</name>
    <name type="synonym">Mytilus polymorpha</name>
    <dbReference type="NCBI Taxonomy" id="45954"/>
    <lineage>
        <taxon>Eukaryota</taxon>
        <taxon>Metazoa</taxon>
        <taxon>Spiralia</taxon>
        <taxon>Lophotrochozoa</taxon>
        <taxon>Mollusca</taxon>
        <taxon>Bivalvia</taxon>
        <taxon>Autobranchia</taxon>
        <taxon>Heteroconchia</taxon>
        <taxon>Euheterodonta</taxon>
        <taxon>Imparidentia</taxon>
        <taxon>Neoheterodontei</taxon>
        <taxon>Myida</taxon>
        <taxon>Dreissenoidea</taxon>
        <taxon>Dreissenidae</taxon>
        <taxon>Dreissena</taxon>
    </lineage>
</organism>
<protein>
    <recommendedName>
        <fullName evidence="9">P/Homo B domain-containing protein</fullName>
    </recommendedName>
</protein>
<dbReference type="InterPro" id="IPR036852">
    <property type="entry name" value="Peptidase_S8/S53_dom_sf"/>
</dbReference>
<evidence type="ECO:0000259" key="9">
    <source>
        <dbReference type="PROSITE" id="PS51829"/>
    </source>
</evidence>
<comment type="caution">
    <text evidence="10">The sequence shown here is derived from an EMBL/GenBank/DDBJ whole genome shotgun (WGS) entry which is preliminary data.</text>
</comment>
<evidence type="ECO:0000256" key="5">
    <source>
        <dbReference type="PIRSR" id="PIRSR615500-1"/>
    </source>
</evidence>
<dbReference type="Gene3D" id="2.60.120.260">
    <property type="entry name" value="Galactose-binding domain-like"/>
    <property type="match status" value="1"/>
</dbReference>
<dbReference type="Pfam" id="PF01483">
    <property type="entry name" value="P_proprotein"/>
    <property type="match status" value="1"/>
</dbReference>
<sequence length="678" mass="74554">MIFKNIVCGILFVISACVNINRIDGSLTKIIVKIHRGLIPLVEETFHESNFSLYRKITDDIYVYATKSSDDVFEEDFTTDDLQSKLNGKVDFLYKSYNLFRPSPVAAQAVSTGSGGEVRKIFLQVGEDYKICSPVYDPMFGIDAAWQRNITGKNVVIAITDVGANLDHPKLKPNINNNLSWNFVDKNTNIAPEYFSSYKESIPVTNHGNACAGLAAGIRDSSARCQPCGCGTAPDASLAILKVGKVPEQTKPGVGHHAIINVETLCASLAHRINDIDIYSNSWNFDISFHNDKCVHGIMQKGYTEGRHGKGSIYVFPADPPGNGFVNNIYTLAIGNMGTNGTLSNSYQVNSAVLVCMFSSGTRKSDTRLVVDVHIERGSCSTEFGGQSATCAMAAGVIALALQVNPSLKVRDIRYIMVKSASTRDIAEESSFKTNAAGYKYHNVLGFGYPDGNKMISLAQNWTLLPPLRTDAIVFNMRGNNASFPVHSTCINKLEQVLINMTVSFSKRTQVSMEVISPHNTTSVLFYNITIPKNLTQLTLLSNHFFGETPNGDWMIKIYSLHETQSAIATVTSAQIQLHGTGTDFISNAENNDNCMQLVNDLNMPNVTRRADESTESPAKSSKNYYCEIIIPLVFVFACAVVVVVVVVGIYCYKTRQTRAPQPEIHEEELKALNTTQR</sequence>
<dbReference type="Proteomes" id="UP000828390">
    <property type="component" value="Unassembled WGS sequence"/>
</dbReference>
<dbReference type="GO" id="GO:0016485">
    <property type="term" value="P:protein processing"/>
    <property type="evidence" value="ECO:0007669"/>
    <property type="project" value="TreeGrafter"/>
</dbReference>
<feature type="domain" description="P/Homo B" evidence="9">
    <location>
        <begin position="457"/>
        <end position="584"/>
    </location>
</feature>
<dbReference type="EMBL" id="JAIWYP010000011">
    <property type="protein sequence ID" value="KAH3735501.1"/>
    <property type="molecule type" value="Genomic_DNA"/>
</dbReference>
<evidence type="ECO:0000256" key="7">
    <source>
        <dbReference type="SAM" id="Phobius"/>
    </source>
</evidence>
<dbReference type="PROSITE" id="PS51829">
    <property type="entry name" value="P_HOMO_B"/>
    <property type="match status" value="1"/>
</dbReference>
<keyword evidence="1 6" id="KW-0645">Protease</keyword>
<comment type="similarity">
    <text evidence="6">Belongs to the peptidase S8 family.</text>
</comment>
<keyword evidence="7" id="KW-0812">Transmembrane</keyword>
<evidence type="ECO:0000256" key="3">
    <source>
        <dbReference type="ARBA" id="ARBA00022801"/>
    </source>
</evidence>
<dbReference type="SUPFAM" id="SSF49785">
    <property type="entry name" value="Galactose-binding domain-like"/>
    <property type="match status" value="1"/>
</dbReference>
<keyword evidence="3 6" id="KW-0378">Hydrolase</keyword>
<evidence type="ECO:0000256" key="2">
    <source>
        <dbReference type="ARBA" id="ARBA00022685"/>
    </source>
</evidence>
<dbReference type="PRINTS" id="PR00723">
    <property type="entry name" value="SUBTILISIN"/>
</dbReference>
<gene>
    <name evidence="10" type="ORF">DPMN_042034</name>
</gene>